<evidence type="ECO:0000259" key="3">
    <source>
        <dbReference type="SMART" id="SM00822"/>
    </source>
</evidence>
<dbReference type="PRINTS" id="PR00080">
    <property type="entry name" value="SDRFAMILY"/>
</dbReference>
<proteinExistence type="inferred from homology"/>
<dbReference type="Proteomes" id="UP000198348">
    <property type="component" value="Unassembled WGS sequence"/>
</dbReference>
<dbReference type="OrthoDB" id="9810734at2"/>
<dbReference type="PANTHER" id="PTHR44196:SF1">
    <property type="entry name" value="DEHYDROGENASE_REDUCTASE SDR FAMILY MEMBER 7B"/>
    <property type="match status" value="1"/>
</dbReference>
<dbReference type="AlphaFoldDB" id="A0A238WQL4"/>
<comment type="similarity">
    <text evidence="1">Belongs to the short-chain dehydrogenases/reductases (SDR) family.</text>
</comment>
<protein>
    <submittedName>
        <fullName evidence="4">Thioester reductase domain-containing protein</fullName>
    </submittedName>
</protein>
<dbReference type="GO" id="GO:0016491">
    <property type="term" value="F:oxidoreductase activity"/>
    <property type="evidence" value="ECO:0007669"/>
    <property type="project" value="UniProtKB-KW"/>
</dbReference>
<dbReference type="EMBL" id="FZNW01000007">
    <property type="protein sequence ID" value="SNR48825.1"/>
    <property type="molecule type" value="Genomic_DNA"/>
</dbReference>
<dbReference type="NCBIfam" id="NF005539">
    <property type="entry name" value="PRK07201.1"/>
    <property type="match status" value="1"/>
</dbReference>
<dbReference type="Pfam" id="PF07993">
    <property type="entry name" value="NAD_binding_4"/>
    <property type="match status" value="1"/>
</dbReference>
<keyword evidence="5" id="KW-1185">Reference proteome</keyword>
<keyword evidence="2" id="KW-0560">Oxidoreductase</keyword>
<name>A0A238WQL4_9PSEU</name>
<dbReference type="InterPro" id="IPR013120">
    <property type="entry name" value="FAR_NAD-bd"/>
</dbReference>
<dbReference type="SMART" id="SM00822">
    <property type="entry name" value="PKS_KR"/>
    <property type="match status" value="1"/>
</dbReference>
<dbReference type="InterPro" id="IPR002347">
    <property type="entry name" value="SDR_fam"/>
</dbReference>
<dbReference type="SUPFAM" id="SSF51735">
    <property type="entry name" value="NAD(P)-binding Rossmann-fold domains"/>
    <property type="match status" value="2"/>
</dbReference>
<dbReference type="CDD" id="cd05263">
    <property type="entry name" value="MupV_like_SDR_e"/>
    <property type="match status" value="1"/>
</dbReference>
<dbReference type="InterPro" id="IPR057326">
    <property type="entry name" value="KR_dom"/>
</dbReference>
<reference evidence="4 5" key="1">
    <citation type="submission" date="2017-06" db="EMBL/GenBank/DDBJ databases">
        <authorList>
            <person name="Kim H.J."/>
            <person name="Triplett B.A."/>
        </authorList>
    </citation>
    <scope>NUCLEOTIDE SEQUENCE [LARGE SCALE GENOMIC DNA]</scope>
    <source>
        <strain evidence="4 5">DSM 45207</strain>
    </source>
</reference>
<dbReference type="PRINTS" id="PR00081">
    <property type="entry name" value="GDHRDH"/>
</dbReference>
<dbReference type="GO" id="GO:0016020">
    <property type="term" value="C:membrane"/>
    <property type="evidence" value="ECO:0007669"/>
    <property type="project" value="TreeGrafter"/>
</dbReference>
<evidence type="ECO:0000256" key="1">
    <source>
        <dbReference type="ARBA" id="ARBA00006484"/>
    </source>
</evidence>
<evidence type="ECO:0000313" key="5">
    <source>
        <dbReference type="Proteomes" id="UP000198348"/>
    </source>
</evidence>
<dbReference type="Gene3D" id="3.40.50.720">
    <property type="entry name" value="NAD(P)-binding Rossmann-like Domain"/>
    <property type="match status" value="2"/>
</dbReference>
<dbReference type="InterPro" id="IPR057313">
    <property type="entry name" value="Maqu_2507-like"/>
</dbReference>
<dbReference type="Pfam" id="PF00106">
    <property type="entry name" value="adh_short"/>
    <property type="match status" value="1"/>
</dbReference>
<gene>
    <name evidence="4" type="ORF">SAMN06265360_10795</name>
</gene>
<accession>A0A238WQL4</accession>
<dbReference type="CDD" id="cd05233">
    <property type="entry name" value="SDR_c"/>
    <property type="match status" value="1"/>
</dbReference>
<evidence type="ECO:0000256" key="2">
    <source>
        <dbReference type="ARBA" id="ARBA00023002"/>
    </source>
</evidence>
<evidence type="ECO:0000313" key="4">
    <source>
        <dbReference type="EMBL" id="SNR48825.1"/>
    </source>
</evidence>
<organism evidence="4 5">
    <name type="scientific">Haloechinothrix alba</name>
    <dbReference type="NCBI Taxonomy" id="664784"/>
    <lineage>
        <taxon>Bacteria</taxon>
        <taxon>Bacillati</taxon>
        <taxon>Actinomycetota</taxon>
        <taxon>Actinomycetes</taxon>
        <taxon>Pseudonocardiales</taxon>
        <taxon>Pseudonocardiaceae</taxon>
        <taxon>Haloechinothrix</taxon>
    </lineage>
</organism>
<sequence>MPTYFVTGATGFIGRRLVARLLERDATATVYALVRPSSKHRLTELAATLDRPGALVPVPGDLTESSLGVDPTTLGSVDHVVHLAAIYDFTASEEANTAANVTGTRNLIELVERLGSPRLHHVSSIAVAGEYAGRFTEADFDLGQSLPSPYHATKFEAEKLVRGQRAAPVTVYRPSAVVGDSRTGEMDKVDGPYYFLPAISRLAAMPSGLPLPGIDLGATNLVPVDYVVEAMAYLMHREAPSGTTYHLGAAEPQPLNEVYNAFARAAGAPRIAAVAPERVSTLLRTAAGAAGKRVLSAVESGRNGAEAVASVLAELGVPREVLPHLSTPVRFDTAATRDALAGSGIELPRLADYAGPLYRYWAEHLDPDRARRRDPRGALYGRTVLITGASSGIGRAAAQQAADEGAAVVLVARRGDELDAVCERIRESGGTAHAFPCDLTDGESVDTLVKNVLDEVGGVDMVVNNAGRSIRRSVHLSTQRFHDFERTMAINYFGHVRLVLGLLPSMQRRGFGHVVNVTSQGLETDTPRFSAYLASKAALEEFGLAAGSETFVDGVTFTSLRMPLVRTEMIAPTGVYRTLPTISASSAGKLVLKALVRRPVILSLPAGNAAELAGRLSPRVSRLVANTLYRIMPESAPEAADRGRRPLPAVAATMTRLVWRRKP</sequence>
<dbReference type="InterPro" id="IPR036291">
    <property type="entry name" value="NAD(P)-bd_dom_sf"/>
</dbReference>
<feature type="domain" description="Ketoreductase" evidence="3">
    <location>
        <begin position="382"/>
        <end position="558"/>
    </location>
</feature>
<dbReference type="RefSeq" id="WP_089300928.1">
    <property type="nucleotide sequence ID" value="NZ_FZNW01000007.1"/>
</dbReference>
<dbReference type="PANTHER" id="PTHR44196">
    <property type="entry name" value="DEHYDROGENASE/REDUCTASE SDR FAMILY MEMBER 7B"/>
    <property type="match status" value="1"/>
</dbReference>